<name>A0A9X3J2E6_9BACT</name>
<gene>
    <name evidence="2" type="ORF">OV079_45110</name>
</gene>
<reference evidence="2" key="1">
    <citation type="submission" date="2022-11" db="EMBL/GenBank/DDBJ databases">
        <title>Minimal conservation of predation-associated metabolite biosynthetic gene clusters underscores biosynthetic potential of Myxococcota including descriptions for ten novel species: Archangium lansinium sp. nov., Myxococcus landrumus sp. nov., Nannocystis bai.</title>
        <authorList>
            <person name="Ahearne A."/>
            <person name="Stevens C."/>
            <person name="Phillips K."/>
        </authorList>
    </citation>
    <scope>NUCLEOTIDE SEQUENCE</scope>
    <source>
        <strain evidence="2">Na p29</strain>
    </source>
</reference>
<feature type="signal peptide" evidence="1">
    <location>
        <begin position="1"/>
        <end position="25"/>
    </location>
</feature>
<evidence type="ECO:0000256" key="1">
    <source>
        <dbReference type="SAM" id="SignalP"/>
    </source>
</evidence>
<keyword evidence="1" id="KW-0732">Signal</keyword>
<evidence type="ECO:0000313" key="2">
    <source>
        <dbReference type="EMBL" id="MCY1012596.1"/>
    </source>
</evidence>
<dbReference type="EMBL" id="JAPNKE010000002">
    <property type="protein sequence ID" value="MCY1012596.1"/>
    <property type="molecule type" value="Genomic_DNA"/>
</dbReference>
<comment type="caution">
    <text evidence="2">The sequence shown here is derived from an EMBL/GenBank/DDBJ whole genome shotgun (WGS) entry which is preliminary data.</text>
</comment>
<protein>
    <recommendedName>
        <fullName evidence="4">Outer membrane protein beta-barrel domain-containing protein</fullName>
    </recommendedName>
</protein>
<dbReference type="AlphaFoldDB" id="A0A9X3J2E6"/>
<accession>A0A9X3J2E6</accession>
<dbReference type="Proteomes" id="UP001150924">
    <property type="component" value="Unassembled WGS sequence"/>
</dbReference>
<organism evidence="2 3">
    <name type="scientific">Nannocystis pusilla</name>
    <dbReference type="NCBI Taxonomy" id="889268"/>
    <lineage>
        <taxon>Bacteria</taxon>
        <taxon>Pseudomonadati</taxon>
        <taxon>Myxococcota</taxon>
        <taxon>Polyangia</taxon>
        <taxon>Nannocystales</taxon>
        <taxon>Nannocystaceae</taxon>
        <taxon>Nannocystis</taxon>
    </lineage>
</organism>
<keyword evidence="3" id="KW-1185">Reference proteome</keyword>
<sequence>MRRGRAALASLSVLLALLVAGSAGADDRPADFHALGVSLGWSRLAVLDRSASDLTYIGHLPTLGLGWELRRGGNIFAVRLRAGILGPYYAKQYRHREFDLIESDLHGTETLHADARGVVYTGGLSFTYLRRLLRPAGHRPGVALGATLAEDMVYPQGFVAPGLMLAGTLSPTFALEQPLGRRGLLTVGARMPVLAVVSRMPYHGTVSRPERGLLGGFVSQRTEVESLGRFRQVQWSLGLQIRLGRRWLGGLAYEGTYTYDRDPRPLRSVQHSLLASIAFDFSARKGD</sequence>
<evidence type="ECO:0008006" key="4">
    <source>
        <dbReference type="Google" id="ProtNLM"/>
    </source>
</evidence>
<dbReference type="RefSeq" id="WP_267776066.1">
    <property type="nucleotide sequence ID" value="NZ_JAPNKE010000002.1"/>
</dbReference>
<proteinExistence type="predicted"/>
<evidence type="ECO:0000313" key="3">
    <source>
        <dbReference type="Proteomes" id="UP001150924"/>
    </source>
</evidence>
<feature type="chain" id="PRO_5040802796" description="Outer membrane protein beta-barrel domain-containing protein" evidence="1">
    <location>
        <begin position="26"/>
        <end position="287"/>
    </location>
</feature>